<sequence>MALAFTTRLSCWLLGRGGGKKKHEPSSAPSNPHPNQASSDMGLGLDALKFPAVTSASRRARRRWQSREERKRIDREYDLVLVPSDGDCLSGSESDDSDWSVGWLEPHSADLQMGDYSDSEVSFAVLVPCYRRRWADSPEDRVLGAIKGFSDGMISSAEKNEYMEQWLASLQNS</sequence>
<dbReference type="Proteomes" id="UP001179952">
    <property type="component" value="Unassembled WGS sequence"/>
</dbReference>
<accession>A0AAV9BHB2</accession>
<evidence type="ECO:0000313" key="2">
    <source>
        <dbReference type="EMBL" id="KAK1275694.1"/>
    </source>
</evidence>
<proteinExistence type="predicted"/>
<evidence type="ECO:0000256" key="1">
    <source>
        <dbReference type="SAM" id="MobiDB-lite"/>
    </source>
</evidence>
<dbReference type="AlphaFoldDB" id="A0AAV9BHB2"/>
<dbReference type="PANTHER" id="PTHR34464">
    <property type="entry name" value="OS09G0376300 PROTEIN"/>
    <property type="match status" value="1"/>
</dbReference>
<reference evidence="2" key="1">
    <citation type="journal article" date="2023" name="Nat. Commun.">
        <title>Diploid and tetraploid genomes of Acorus and the evolution of monocots.</title>
        <authorList>
            <person name="Ma L."/>
            <person name="Liu K.W."/>
            <person name="Li Z."/>
            <person name="Hsiao Y.Y."/>
            <person name="Qi Y."/>
            <person name="Fu T."/>
            <person name="Tang G.D."/>
            <person name="Zhang D."/>
            <person name="Sun W.H."/>
            <person name="Liu D.K."/>
            <person name="Li Y."/>
            <person name="Chen G.Z."/>
            <person name="Liu X.D."/>
            <person name="Liao X.Y."/>
            <person name="Jiang Y.T."/>
            <person name="Yu X."/>
            <person name="Hao Y."/>
            <person name="Huang J."/>
            <person name="Zhao X.W."/>
            <person name="Ke S."/>
            <person name="Chen Y.Y."/>
            <person name="Wu W.L."/>
            <person name="Hsu J.L."/>
            <person name="Lin Y.F."/>
            <person name="Huang M.D."/>
            <person name="Li C.Y."/>
            <person name="Huang L."/>
            <person name="Wang Z.W."/>
            <person name="Zhao X."/>
            <person name="Zhong W.Y."/>
            <person name="Peng D.H."/>
            <person name="Ahmad S."/>
            <person name="Lan S."/>
            <person name="Zhang J.S."/>
            <person name="Tsai W.C."/>
            <person name="Van de Peer Y."/>
            <person name="Liu Z.J."/>
        </authorList>
    </citation>
    <scope>NUCLEOTIDE SEQUENCE</scope>
    <source>
        <strain evidence="2">SCP</strain>
    </source>
</reference>
<dbReference type="EMBL" id="JAUJYN010000003">
    <property type="protein sequence ID" value="KAK1275694.1"/>
    <property type="molecule type" value="Genomic_DNA"/>
</dbReference>
<evidence type="ECO:0000313" key="3">
    <source>
        <dbReference type="Proteomes" id="UP001179952"/>
    </source>
</evidence>
<feature type="compositionally biased region" description="Polar residues" evidence="1">
    <location>
        <begin position="27"/>
        <end position="39"/>
    </location>
</feature>
<protein>
    <submittedName>
        <fullName evidence="2">Uncharacterized protein</fullName>
    </submittedName>
</protein>
<organism evidence="2 3">
    <name type="scientific">Acorus gramineus</name>
    <name type="common">Dwarf sweet flag</name>
    <dbReference type="NCBI Taxonomy" id="55184"/>
    <lineage>
        <taxon>Eukaryota</taxon>
        <taxon>Viridiplantae</taxon>
        <taxon>Streptophyta</taxon>
        <taxon>Embryophyta</taxon>
        <taxon>Tracheophyta</taxon>
        <taxon>Spermatophyta</taxon>
        <taxon>Magnoliopsida</taxon>
        <taxon>Liliopsida</taxon>
        <taxon>Acoraceae</taxon>
        <taxon>Acorus</taxon>
    </lineage>
</organism>
<feature type="region of interest" description="Disordered" evidence="1">
    <location>
        <begin position="16"/>
        <end position="42"/>
    </location>
</feature>
<dbReference type="PANTHER" id="PTHR34464:SF3">
    <property type="entry name" value="OS09G0376300 PROTEIN"/>
    <property type="match status" value="1"/>
</dbReference>
<gene>
    <name evidence="2" type="ORF">QJS04_geneDACA005704</name>
</gene>
<name>A0AAV9BHB2_ACOGR</name>
<keyword evidence="3" id="KW-1185">Reference proteome</keyword>
<reference evidence="2" key="2">
    <citation type="submission" date="2023-06" db="EMBL/GenBank/DDBJ databases">
        <authorList>
            <person name="Ma L."/>
            <person name="Liu K.-W."/>
            <person name="Li Z."/>
            <person name="Hsiao Y.-Y."/>
            <person name="Qi Y."/>
            <person name="Fu T."/>
            <person name="Tang G."/>
            <person name="Zhang D."/>
            <person name="Sun W.-H."/>
            <person name="Liu D.-K."/>
            <person name="Li Y."/>
            <person name="Chen G.-Z."/>
            <person name="Liu X.-D."/>
            <person name="Liao X.-Y."/>
            <person name="Jiang Y.-T."/>
            <person name="Yu X."/>
            <person name="Hao Y."/>
            <person name="Huang J."/>
            <person name="Zhao X.-W."/>
            <person name="Ke S."/>
            <person name="Chen Y.-Y."/>
            <person name="Wu W.-L."/>
            <person name="Hsu J.-L."/>
            <person name="Lin Y.-F."/>
            <person name="Huang M.-D."/>
            <person name="Li C.-Y."/>
            <person name="Huang L."/>
            <person name="Wang Z.-W."/>
            <person name="Zhao X."/>
            <person name="Zhong W.-Y."/>
            <person name="Peng D.-H."/>
            <person name="Ahmad S."/>
            <person name="Lan S."/>
            <person name="Zhang J.-S."/>
            <person name="Tsai W.-C."/>
            <person name="Van De Peer Y."/>
            <person name="Liu Z.-J."/>
        </authorList>
    </citation>
    <scope>NUCLEOTIDE SEQUENCE</scope>
    <source>
        <strain evidence="2">SCP</strain>
        <tissue evidence="2">Leaves</tissue>
    </source>
</reference>
<comment type="caution">
    <text evidence="2">The sequence shown here is derived from an EMBL/GenBank/DDBJ whole genome shotgun (WGS) entry which is preliminary data.</text>
</comment>